<sequence>MEAFEHMIVDEFTEEDFYETIEAPKFVDLTAPDHRPEGDDRYWFCSRVGCDQKHEEFMDSEAIYKTFLLRVMAARSPSVRLRKALYRKDFSVDPKCPNTVPAKPSRSRVSRLAMISSIPQKGNGNVIRSKEVKVVSTNKNATPKAKVKGKESSVISSVPQKALTERKKQMHSPAAFRSVQNPPRNATIKVSENRVVAKALVFQSPKKLVKLKRSVELSSSVKKLCNGMRKLEIEKKSNGLGFNHKAGSSVPSRRPLKTREVKSRVFDSVRSQKQNDEKTKCVSTLKKRVKKKEEPVLSPDASKAHEANGKELKNQSLPETEKTSGDEDLMVENKCEELTNTLKVNMNAQLQAIEDPAVIKESGQAKQYQIAEIEEKENALALDCEDKENATIAAAVDREDISVIEVSGLDKAKQCEAVEIEDKENALPLECGNKENATNETDVVDREGDNKENSSALDNNRKVDQATYPLLRKKVFGKKENFKTTQKVMTAADKCFNGKTVSACTRVKYTKPKLTNPKPFRLRTDERQILKEAHTEKKPQCTLAKEETASIMGFHGENLGPKHQPVRVEKNITSRLKAPRGTSTTLVSENMINSKRVALGRKKQVARKGVETVKETSQVNGESKEVAIINKPAVCAIASGEKRHATVPKGPNFHSIHIPKSCTKRVASQV</sequence>
<dbReference type="GeneID" id="104718655"/>
<dbReference type="PANTHER" id="PTHR37241:SF1">
    <property type="entry name" value="NEUROFILAMENT HEAVY PROTEIN"/>
    <property type="match status" value="1"/>
</dbReference>
<proteinExistence type="predicted"/>
<name>A0ABM0U269_CAMSA</name>
<organism evidence="2 3">
    <name type="scientific">Camelina sativa</name>
    <name type="common">False flax</name>
    <name type="synonym">Myagrum sativum</name>
    <dbReference type="NCBI Taxonomy" id="90675"/>
    <lineage>
        <taxon>Eukaryota</taxon>
        <taxon>Viridiplantae</taxon>
        <taxon>Streptophyta</taxon>
        <taxon>Embryophyta</taxon>
        <taxon>Tracheophyta</taxon>
        <taxon>Spermatophyta</taxon>
        <taxon>Magnoliopsida</taxon>
        <taxon>eudicotyledons</taxon>
        <taxon>Gunneridae</taxon>
        <taxon>Pentapetalae</taxon>
        <taxon>rosids</taxon>
        <taxon>malvids</taxon>
        <taxon>Brassicales</taxon>
        <taxon>Brassicaceae</taxon>
        <taxon>Camelineae</taxon>
        <taxon>Camelina</taxon>
    </lineage>
</organism>
<dbReference type="PANTHER" id="PTHR37241">
    <property type="entry name" value="NEUROFILAMENT HEAVY PROTEIN"/>
    <property type="match status" value="1"/>
</dbReference>
<evidence type="ECO:0000256" key="1">
    <source>
        <dbReference type="SAM" id="MobiDB-lite"/>
    </source>
</evidence>
<gene>
    <name evidence="3" type="primary">LOC104718655</name>
</gene>
<reference evidence="2" key="1">
    <citation type="journal article" date="2014" name="Nat. Commun.">
        <title>The emerging biofuel crop Camelina sativa retains a highly undifferentiated hexaploid genome structure.</title>
        <authorList>
            <person name="Kagale S."/>
            <person name="Koh C."/>
            <person name="Nixon J."/>
            <person name="Bollina V."/>
            <person name="Clarke W.E."/>
            <person name="Tuteja R."/>
            <person name="Spillane C."/>
            <person name="Robinson S.J."/>
            <person name="Links M.G."/>
            <person name="Clarke C."/>
            <person name="Higgins E.E."/>
            <person name="Huebert T."/>
            <person name="Sharpe A.G."/>
            <person name="Parkin I.A."/>
        </authorList>
    </citation>
    <scope>NUCLEOTIDE SEQUENCE [LARGE SCALE GENOMIC DNA]</scope>
    <source>
        <strain evidence="2">cv. DH55</strain>
    </source>
</reference>
<evidence type="ECO:0000313" key="3">
    <source>
        <dbReference type="RefSeq" id="XP_010434737.1"/>
    </source>
</evidence>
<evidence type="ECO:0000313" key="2">
    <source>
        <dbReference type="Proteomes" id="UP000694864"/>
    </source>
</evidence>
<feature type="compositionally biased region" description="Basic and acidic residues" evidence="1">
    <location>
        <begin position="443"/>
        <end position="452"/>
    </location>
</feature>
<feature type="compositionally biased region" description="Basic and acidic residues" evidence="1">
    <location>
        <begin position="302"/>
        <end position="328"/>
    </location>
</feature>
<accession>A0ABM0U269</accession>
<protein>
    <submittedName>
        <fullName evidence="3">Uncharacterized protein LOC104718655</fullName>
    </submittedName>
</protein>
<keyword evidence="2" id="KW-1185">Reference proteome</keyword>
<dbReference type="RefSeq" id="XP_010434737.1">
    <property type="nucleotide sequence ID" value="XM_010436435.2"/>
</dbReference>
<reference evidence="3" key="2">
    <citation type="submission" date="2025-08" db="UniProtKB">
        <authorList>
            <consortium name="RefSeq"/>
        </authorList>
    </citation>
    <scope>IDENTIFICATION</scope>
    <source>
        <tissue evidence="3">Leaf</tissue>
    </source>
</reference>
<feature type="region of interest" description="Disordered" evidence="1">
    <location>
        <begin position="432"/>
        <end position="460"/>
    </location>
</feature>
<dbReference type="Proteomes" id="UP000694864">
    <property type="component" value="Chromosome 10"/>
</dbReference>
<feature type="region of interest" description="Disordered" evidence="1">
    <location>
        <begin position="267"/>
        <end position="328"/>
    </location>
</feature>
<feature type="region of interest" description="Disordered" evidence="1">
    <location>
        <begin position="242"/>
        <end position="261"/>
    </location>
</feature>